<gene>
    <name evidence="3" type="ORF">IAB67_06960</name>
</gene>
<dbReference type="EMBL" id="DVMR01000054">
    <property type="protein sequence ID" value="HIU44020.1"/>
    <property type="molecule type" value="Genomic_DNA"/>
</dbReference>
<protein>
    <submittedName>
        <fullName evidence="3">Sensor histidine kinase</fullName>
    </submittedName>
</protein>
<keyword evidence="1" id="KW-0472">Membrane</keyword>
<keyword evidence="3" id="KW-0418">Kinase</keyword>
<name>A0A9D1LLC9_9CLOT</name>
<reference evidence="3" key="1">
    <citation type="submission" date="2020-10" db="EMBL/GenBank/DDBJ databases">
        <authorList>
            <person name="Gilroy R."/>
        </authorList>
    </citation>
    <scope>NUCLEOTIDE SEQUENCE</scope>
    <source>
        <strain evidence="3">CHK191-8634</strain>
    </source>
</reference>
<feature type="transmembrane region" description="Helical" evidence="1">
    <location>
        <begin position="149"/>
        <end position="169"/>
    </location>
</feature>
<sequence>MISFEVFVFFTIQGMMLSLLFIQSRFTLKKTFLIIAAALMLMLTADFVLYNMIGAELFLQLYSLTNHVPGMLVLAFISRNRGWQLLFQLLSGVFFCLVTQHFAGLIFYISGSQPWALAAAYGMLTALIIFLLLRFLRPLYLEVLHSLRHGWWLMCMMLAFHYLISIYLIPGYAGEALRPTVLKAAISLLMLGFYVVTFLLFFSVRQGMNAVYSADRLSLQLSALQSRMDAVRAAEESLRVERHDLRHRLQTAAELVMRGDRHNALSLIGDAQSRLDEQQPVHWCHPPMLDAVFCSYFNQAQRQGIRVDAQITLPRRLPAPEAELAITIANALENAISACMALPEADRLIRCRALGQPSLFLEISNFCAAPVPLDENGLPVSGQKGHGLGTRSIASFCKKYGALCCFENQERLFSLRIIF</sequence>
<dbReference type="AlphaFoldDB" id="A0A9D1LLC9"/>
<feature type="transmembrane region" description="Helical" evidence="1">
    <location>
        <begin position="6"/>
        <end position="24"/>
    </location>
</feature>
<dbReference type="Pfam" id="PF14501">
    <property type="entry name" value="HATPase_c_5"/>
    <property type="match status" value="1"/>
</dbReference>
<feature type="transmembrane region" description="Helical" evidence="1">
    <location>
        <begin position="89"/>
        <end position="109"/>
    </location>
</feature>
<feature type="domain" description="Sensor histidine kinase NatK-like C-terminal" evidence="2">
    <location>
        <begin position="323"/>
        <end position="418"/>
    </location>
</feature>
<evidence type="ECO:0000313" key="4">
    <source>
        <dbReference type="Proteomes" id="UP000824073"/>
    </source>
</evidence>
<dbReference type="Proteomes" id="UP000824073">
    <property type="component" value="Unassembled WGS sequence"/>
</dbReference>
<evidence type="ECO:0000259" key="2">
    <source>
        <dbReference type="Pfam" id="PF14501"/>
    </source>
</evidence>
<proteinExistence type="predicted"/>
<reference evidence="3" key="2">
    <citation type="journal article" date="2021" name="PeerJ">
        <title>Extensive microbial diversity within the chicken gut microbiome revealed by metagenomics and culture.</title>
        <authorList>
            <person name="Gilroy R."/>
            <person name="Ravi A."/>
            <person name="Getino M."/>
            <person name="Pursley I."/>
            <person name="Horton D.L."/>
            <person name="Alikhan N.F."/>
            <person name="Baker D."/>
            <person name="Gharbi K."/>
            <person name="Hall N."/>
            <person name="Watson M."/>
            <person name="Adriaenssens E.M."/>
            <person name="Foster-Nyarko E."/>
            <person name="Jarju S."/>
            <person name="Secka A."/>
            <person name="Antonio M."/>
            <person name="Oren A."/>
            <person name="Chaudhuri R.R."/>
            <person name="La Ragione R."/>
            <person name="Hildebrand F."/>
            <person name="Pallen M.J."/>
        </authorList>
    </citation>
    <scope>NUCLEOTIDE SEQUENCE</scope>
    <source>
        <strain evidence="3">CHK191-8634</strain>
    </source>
</reference>
<keyword evidence="3" id="KW-0808">Transferase</keyword>
<feature type="transmembrane region" description="Helical" evidence="1">
    <location>
        <begin position="181"/>
        <end position="202"/>
    </location>
</feature>
<dbReference type="CDD" id="cd16935">
    <property type="entry name" value="HATPase_AgrC-ComD-like"/>
    <property type="match status" value="1"/>
</dbReference>
<keyword evidence="1" id="KW-1133">Transmembrane helix</keyword>
<feature type="transmembrane region" description="Helical" evidence="1">
    <location>
        <begin position="31"/>
        <end position="53"/>
    </location>
</feature>
<accession>A0A9D1LLC9</accession>
<evidence type="ECO:0000313" key="3">
    <source>
        <dbReference type="EMBL" id="HIU44020.1"/>
    </source>
</evidence>
<feature type="transmembrane region" description="Helical" evidence="1">
    <location>
        <begin position="59"/>
        <end position="77"/>
    </location>
</feature>
<evidence type="ECO:0000256" key="1">
    <source>
        <dbReference type="SAM" id="Phobius"/>
    </source>
</evidence>
<feature type="transmembrane region" description="Helical" evidence="1">
    <location>
        <begin position="115"/>
        <end position="137"/>
    </location>
</feature>
<dbReference type="GO" id="GO:0016301">
    <property type="term" value="F:kinase activity"/>
    <property type="evidence" value="ECO:0007669"/>
    <property type="project" value="UniProtKB-KW"/>
</dbReference>
<organism evidence="3 4">
    <name type="scientific">Candidatus Ventrousia excrementavium</name>
    <dbReference type="NCBI Taxonomy" id="2840961"/>
    <lineage>
        <taxon>Bacteria</taxon>
        <taxon>Bacillati</taxon>
        <taxon>Bacillota</taxon>
        <taxon>Clostridia</taxon>
        <taxon>Eubacteriales</taxon>
        <taxon>Clostridiaceae</taxon>
        <taxon>Clostridiaceae incertae sedis</taxon>
        <taxon>Candidatus Ventrousia</taxon>
    </lineage>
</organism>
<comment type="caution">
    <text evidence="3">The sequence shown here is derived from an EMBL/GenBank/DDBJ whole genome shotgun (WGS) entry which is preliminary data.</text>
</comment>
<dbReference type="InterPro" id="IPR032834">
    <property type="entry name" value="NatK-like_C"/>
</dbReference>
<keyword evidence="1" id="KW-0812">Transmembrane</keyword>